<evidence type="ECO:0000313" key="3">
    <source>
        <dbReference type="EMBL" id="WDF83268.1"/>
    </source>
</evidence>
<evidence type="ECO:0000256" key="1">
    <source>
        <dbReference type="PROSITE-ProRule" id="PRU00464"/>
    </source>
</evidence>
<evidence type="ECO:0000259" key="2">
    <source>
        <dbReference type="PROSITE" id="PS51084"/>
    </source>
</evidence>
<dbReference type="RefSeq" id="WP_274261317.1">
    <property type="nucleotide sequence ID" value="NZ_CP117884.1"/>
</dbReference>
<dbReference type="EMBL" id="CP117884">
    <property type="protein sequence ID" value="WDF83268.1"/>
    <property type="molecule type" value="Genomic_DNA"/>
</dbReference>
<dbReference type="PROSITE" id="PS51084">
    <property type="entry name" value="HIT_2"/>
    <property type="match status" value="1"/>
</dbReference>
<dbReference type="Pfam" id="PF01230">
    <property type="entry name" value="HIT"/>
    <property type="match status" value="1"/>
</dbReference>
<reference evidence="3 4" key="1">
    <citation type="submission" date="2023-02" db="EMBL/GenBank/DDBJ databases">
        <title>Genome sequence of Lacticaseibacillus sp. KACC 23028.</title>
        <authorList>
            <person name="Kim S."/>
            <person name="Heo J."/>
            <person name="Kwon S.-W."/>
        </authorList>
    </citation>
    <scope>NUCLEOTIDE SEQUENCE [LARGE SCALE GENOMIC DNA]</scope>
    <source>
        <strain evidence="3 4">KACC 23028</strain>
    </source>
</reference>
<dbReference type="PRINTS" id="PR00332">
    <property type="entry name" value="HISTRIAD"/>
</dbReference>
<keyword evidence="4" id="KW-1185">Reference proteome</keyword>
<feature type="domain" description="HIT" evidence="2">
    <location>
        <begin position="1"/>
        <end position="108"/>
    </location>
</feature>
<gene>
    <name evidence="3" type="ORF">PQ472_03250</name>
</gene>
<dbReference type="Proteomes" id="UP001220377">
    <property type="component" value="Chromosome"/>
</dbReference>
<sequence>MTTYIPKITSASCVFCQKEAVIQNDRAKAFMDIHPMAAGHMLIVPKAHVATWFDATSADQDAMSALLNEAKSYLDARYHPRGYQIFSHVGVVAGQKVAHAHIHLVPVY</sequence>
<dbReference type="InterPro" id="IPR001310">
    <property type="entry name" value="Histidine_triad_HIT"/>
</dbReference>
<feature type="short sequence motif" description="Histidine triad motif" evidence="1">
    <location>
        <begin position="99"/>
        <end position="103"/>
    </location>
</feature>
<organism evidence="3 4">
    <name type="scientific">Lacticaseibacillus pabuli</name>
    <dbReference type="NCBI Taxonomy" id="3025672"/>
    <lineage>
        <taxon>Bacteria</taxon>
        <taxon>Bacillati</taxon>
        <taxon>Bacillota</taxon>
        <taxon>Bacilli</taxon>
        <taxon>Lactobacillales</taxon>
        <taxon>Lactobacillaceae</taxon>
        <taxon>Lacticaseibacillus</taxon>
    </lineage>
</organism>
<name>A0ABY7WSW2_9LACO</name>
<evidence type="ECO:0000313" key="4">
    <source>
        <dbReference type="Proteomes" id="UP001220377"/>
    </source>
</evidence>
<proteinExistence type="predicted"/>
<dbReference type="PANTHER" id="PTHR46648">
    <property type="entry name" value="HIT FAMILY PROTEIN 1"/>
    <property type="match status" value="1"/>
</dbReference>
<dbReference type="SUPFAM" id="SSF54197">
    <property type="entry name" value="HIT-like"/>
    <property type="match status" value="1"/>
</dbReference>
<accession>A0ABY7WSW2</accession>
<dbReference type="InterPro" id="IPR036265">
    <property type="entry name" value="HIT-like_sf"/>
</dbReference>
<dbReference type="PANTHER" id="PTHR46648:SF1">
    <property type="entry name" value="ADENOSINE 5'-MONOPHOSPHORAMIDASE HNT1"/>
    <property type="match status" value="1"/>
</dbReference>
<dbReference type="InterPro" id="IPR011146">
    <property type="entry name" value="HIT-like"/>
</dbReference>
<protein>
    <submittedName>
        <fullName evidence="3">HIT family protein</fullName>
    </submittedName>
</protein>
<dbReference type="Gene3D" id="3.30.428.10">
    <property type="entry name" value="HIT-like"/>
    <property type="match status" value="1"/>
</dbReference>